<dbReference type="OrthoDB" id="251770at2759"/>
<dbReference type="GO" id="GO:0033314">
    <property type="term" value="P:mitotic DNA replication checkpoint signaling"/>
    <property type="evidence" value="ECO:0007669"/>
    <property type="project" value="TreeGrafter"/>
</dbReference>
<feature type="domain" description="BRCT" evidence="3">
    <location>
        <begin position="430"/>
        <end position="516"/>
    </location>
</feature>
<dbReference type="InterPro" id="IPR001357">
    <property type="entry name" value="BRCT_dom"/>
</dbReference>
<dbReference type="CDD" id="cd17723">
    <property type="entry name" value="BRCT_Rad4_rpt4"/>
    <property type="match status" value="1"/>
</dbReference>
<dbReference type="PANTHER" id="PTHR13561:SF20">
    <property type="entry name" value="DNA TOPOISOMERASE 2-BINDING PROTEIN 1"/>
    <property type="match status" value="1"/>
</dbReference>
<feature type="region of interest" description="Disordered" evidence="2">
    <location>
        <begin position="517"/>
        <end position="726"/>
    </location>
</feature>
<dbReference type="AlphaFoldDB" id="A0A2B7X3R6"/>
<accession>A0A2B7X3R6</accession>
<proteinExistence type="predicted"/>
<dbReference type="Proteomes" id="UP000223968">
    <property type="component" value="Unassembled WGS sequence"/>
</dbReference>
<sequence>MEEGDVAPDKEHPLAGVILCCTSVLQEHREELAAVATQMGAVHKFDLTSDVTHLIVGELNTPKYRYVAKERTDIKVLKAEWVEAVRSSWMLGGDTNLQELEEQYRYPTFAGLSICLTGFDDMSYRNQLQQTITDNGAEFRRDLTKSVTHLIARSGTGQKYKYATMWKIKVVSIKWLQDSLERGMALDESLYDPRISEEEQGIGAWNRHPPPAQLKRPKPANTKVQRPRKLRRVASVKLGNQNEDIWTDIVGDAAKPSGSNLSFQTEPGERVTEMAAAANPPNIVQEPKSFASETTMAEKPRPAMGETPTQESQALVNPRRGFWYGARFFMKGFSSSQTKILETHLLSRDAQIVSSLESLVRDTPTNQGGNYILVPHNLPRSELPSTDEFEDELEFVTDLWIEKCLHNNTLVPPEAHITSTPFPRFPIPAFQELRICSTGFGGIDLLHLSKLVKVMGATYDEYFTPKASVLICYNTTPSNQEKLRHAAEWKIPSVVADWLWISVQTGERKPFTPYLIQNRLPQNNRPPTHALRKIDSKKRSAPSETNIPAPSDSDITQPTQITGGKKDETQPALSREPGFAAGSALQELSTNSPRKASRSPSPSKRNKSPTPTLPVRSKSSTETTNNNRDPDPDPKTTLDNAINEFLKAKRQAASAKPSSLDDKDGSNSGSGAHQQQQQQQQQRRKCRKQLFGRANSHSSTLLGAAVPGGGGTRMSRASSIDTMNEDGYGSVVDGLGLDDASTASKLHSNAPSFSSLLGANKRTDKTEAQQLLESRLDMFRAHAAGGGDAAGYEEDGGDDVPAMTQLGYEDADAAAMRAKITYGSAGARADDAAPATGQNERLVLDGWGSRRRTRRSGRGVVHEGL</sequence>
<evidence type="ECO:0000313" key="5">
    <source>
        <dbReference type="Proteomes" id="UP000223968"/>
    </source>
</evidence>
<gene>
    <name evidence="4" type="ORF">AJ79_07379</name>
</gene>
<comment type="caution">
    <text evidence="4">The sequence shown here is derived from an EMBL/GenBank/DDBJ whole genome shotgun (WGS) entry which is preliminary data.</text>
</comment>
<feature type="compositionally biased region" description="Polar residues" evidence="2">
    <location>
        <begin position="542"/>
        <end position="562"/>
    </location>
</feature>
<name>A0A2B7X3R6_9EURO</name>
<dbReference type="Gene3D" id="3.40.50.10190">
    <property type="entry name" value="BRCT domain"/>
    <property type="match status" value="4"/>
</dbReference>
<keyword evidence="5" id="KW-1185">Reference proteome</keyword>
<dbReference type="GO" id="GO:0006270">
    <property type="term" value="P:DNA replication initiation"/>
    <property type="evidence" value="ECO:0007669"/>
    <property type="project" value="TreeGrafter"/>
</dbReference>
<feature type="domain" description="BRCT" evidence="3">
    <location>
        <begin position="104"/>
        <end position="193"/>
    </location>
</feature>
<dbReference type="InterPro" id="IPR036420">
    <property type="entry name" value="BRCT_dom_sf"/>
</dbReference>
<feature type="domain" description="BRCT" evidence="3">
    <location>
        <begin position="9"/>
        <end position="82"/>
    </location>
</feature>
<keyword evidence="1" id="KW-0677">Repeat</keyword>
<dbReference type="SUPFAM" id="SSF52113">
    <property type="entry name" value="BRCT domain"/>
    <property type="match status" value="3"/>
</dbReference>
<reference evidence="4 5" key="1">
    <citation type="submission" date="2017-10" db="EMBL/GenBank/DDBJ databases">
        <title>Comparative genomics in systemic dimorphic fungi from Ajellomycetaceae.</title>
        <authorList>
            <person name="Munoz J.F."/>
            <person name="Mcewen J.G."/>
            <person name="Clay O.K."/>
            <person name="Cuomo C.A."/>
        </authorList>
    </citation>
    <scope>NUCLEOTIDE SEQUENCE [LARGE SCALE GENOMIC DNA]</scope>
    <source>
        <strain evidence="4 5">UAMH5409</strain>
    </source>
</reference>
<evidence type="ECO:0000256" key="2">
    <source>
        <dbReference type="SAM" id="MobiDB-lite"/>
    </source>
</evidence>
<evidence type="ECO:0000259" key="3">
    <source>
        <dbReference type="PROSITE" id="PS50172"/>
    </source>
</evidence>
<feature type="compositionally biased region" description="Low complexity" evidence="2">
    <location>
        <begin position="591"/>
        <end position="603"/>
    </location>
</feature>
<evidence type="ECO:0000313" key="4">
    <source>
        <dbReference type="EMBL" id="PGH03413.1"/>
    </source>
</evidence>
<dbReference type="PROSITE" id="PS50172">
    <property type="entry name" value="BRCT"/>
    <property type="match status" value="4"/>
</dbReference>
<dbReference type="CDD" id="cd17731">
    <property type="entry name" value="BRCT_TopBP1_rpt2_like"/>
    <property type="match status" value="1"/>
</dbReference>
<dbReference type="GO" id="GO:0007095">
    <property type="term" value="P:mitotic G2 DNA damage checkpoint signaling"/>
    <property type="evidence" value="ECO:0007669"/>
    <property type="project" value="TreeGrafter"/>
</dbReference>
<dbReference type="EMBL" id="PDNB01000148">
    <property type="protein sequence ID" value="PGH03413.1"/>
    <property type="molecule type" value="Genomic_DNA"/>
</dbReference>
<dbReference type="SMART" id="SM00292">
    <property type="entry name" value="BRCT"/>
    <property type="match status" value="3"/>
</dbReference>
<dbReference type="Pfam" id="PF00533">
    <property type="entry name" value="BRCT"/>
    <property type="match status" value="1"/>
</dbReference>
<dbReference type="InterPro" id="IPR059215">
    <property type="entry name" value="BRCT2_TopBP1-like"/>
</dbReference>
<protein>
    <recommendedName>
        <fullName evidence="3">BRCT domain-containing protein</fullName>
    </recommendedName>
</protein>
<dbReference type="Pfam" id="PF12738">
    <property type="entry name" value="PTCB-BRCT"/>
    <property type="match status" value="2"/>
</dbReference>
<dbReference type="PANTHER" id="PTHR13561">
    <property type="entry name" value="DNA REPLICATION REGULATOR DPB11-RELATED"/>
    <property type="match status" value="1"/>
</dbReference>
<organism evidence="4 5">
    <name type="scientific">Helicocarpus griseus UAMH5409</name>
    <dbReference type="NCBI Taxonomy" id="1447875"/>
    <lineage>
        <taxon>Eukaryota</taxon>
        <taxon>Fungi</taxon>
        <taxon>Dikarya</taxon>
        <taxon>Ascomycota</taxon>
        <taxon>Pezizomycotina</taxon>
        <taxon>Eurotiomycetes</taxon>
        <taxon>Eurotiomycetidae</taxon>
        <taxon>Onygenales</taxon>
        <taxon>Ajellomycetaceae</taxon>
        <taxon>Helicocarpus</taxon>
    </lineage>
</organism>
<feature type="region of interest" description="Disordered" evidence="2">
    <location>
        <begin position="202"/>
        <end position="227"/>
    </location>
</feature>
<dbReference type="STRING" id="1447875.A0A2B7X3R6"/>
<feature type="compositionally biased region" description="Polar residues" evidence="2">
    <location>
        <begin position="617"/>
        <end position="627"/>
    </location>
</feature>
<evidence type="ECO:0000256" key="1">
    <source>
        <dbReference type="ARBA" id="ARBA00022737"/>
    </source>
</evidence>
<feature type="domain" description="BRCT" evidence="3">
    <location>
        <begin position="318"/>
        <end position="418"/>
    </location>
</feature>
<dbReference type="CDD" id="cd18433">
    <property type="entry name" value="BRCT_Rad4_rpt3"/>
    <property type="match status" value="1"/>
</dbReference>